<keyword evidence="1" id="KW-0560">Oxidoreductase</keyword>
<organism evidence="3 4">
    <name type="scientific">Oidiodendron maius (strain Zn)</name>
    <dbReference type="NCBI Taxonomy" id="913774"/>
    <lineage>
        <taxon>Eukaryota</taxon>
        <taxon>Fungi</taxon>
        <taxon>Dikarya</taxon>
        <taxon>Ascomycota</taxon>
        <taxon>Pezizomycotina</taxon>
        <taxon>Leotiomycetes</taxon>
        <taxon>Leotiomycetes incertae sedis</taxon>
        <taxon>Myxotrichaceae</taxon>
        <taxon>Oidiodendron</taxon>
    </lineage>
</organism>
<dbReference type="InParanoid" id="A0A0C3CN00"/>
<dbReference type="Proteomes" id="UP000054321">
    <property type="component" value="Unassembled WGS sequence"/>
</dbReference>
<evidence type="ECO:0000256" key="1">
    <source>
        <dbReference type="ARBA" id="ARBA00023002"/>
    </source>
</evidence>
<dbReference type="OrthoDB" id="37537at2759"/>
<dbReference type="EMBL" id="KN832877">
    <property type="protein sequence ID" value="KIN00389.1"/>
    <property type="molecule type" value="Genomic_DNA"/>
</dbReference>
<dbReference type="PANTHER" id="PTHR43625">
    <property type="entry name" value="AFLATOXIN B1 ALDEHYDE REDUCTASE"/>
    <property type="match status" value="1"/>
</dbReference>
<evidence type="ECO:0000313" key="3">
    <source>
        <dbReference type="EMBL" id="KIN00389.1"/>
    </source>
</evidence>
<dbReference type="PANTHER" id="PTHR43625:SF78">
    <property type="entry name" value="PYRIDOXAL REDUCTASE-RELATED"/>
    <property type="match status" value="1"/>
</dbReference>
<sequence length="328" mass="35071">MATLVGRSVGPTGFGLMGLTARSPQTPYEEAFKTMRAALAAGANLWNGGEFYGPPQSNSLHLLNDYFTKYPEDADKVVLSIKGGFVPGSFIPSGDKAGIKRSVENCLKILDGKKKIDIFECGRVDPNVPIEETVGHLAEFVKAGKIGGIGLSETAAATIRRAASVHPIVAVEVEYSIFATDIRHNEVASTCAELGIPIVAYSPLSRGLLTGKKTSPDDLTEAEKNWPRFQGENFLKNLELVKAINKVAEKKGCTPAQVAIGWVKAQSGSAGFPTIIPIPGATTVSRVEENMKDVPVTSAEFNEINKIITTIPVQGGRYPKSLEHLCFG</sequence>
<dbReference type="HOGENOM" id="CLU_023205_2_1_1"/>
<name>A0A0C3CN00_OIDMZ</name>
<dbReference type="Gene3D" id="3.20.20.100">
    <property type="entry name" value="NADP-dependent oxidoreductase domain"/>
    <property type="match status" value="1"/>
</dbReference>
<dbReference type="InterPro" id="IPR050791">
    <property type="entry name" value="Aldo-Keto_reductase"/>
</dbReference>
<dbReference type="STRING" id="913774.A0A0C3CN00"/>
<evidence type="ECO:0000313" key="4">
    <source>
        <dbReference type="Proteomes" id="UP000054321"/>
    </source>
</evidence>
<evidence type="ECO:0000259" key="2">
    <source>
        <dbReference type="Pfam" id="PF00248"/>
    </source>
</evidence>
<gene>
    <name evidence="3" type="ORF">OIDMADRAFT_164824</name>
</gene>
<dbReference type="InterPro" id="IPR036812">
    <property type="entry name" value="NAD(P)_OxRdtase_dom_sf"/>
</dbReference>
<dbReference type="AlphaFoldDB" id="A0A0C3CN00"/>
<reference evidence="4" key="2">
    <citation type="submission" date="2015-01" db="EMBL/GenBank/DDBJ databases">
        <title>Evolutionary Origins and Diversification of the Mycorrhizal Mutualists.</title>
        <authorList>
            <consortium name="DOE Joint Genome Institute"/>
            <consortium name="Mycorrhizal Genomics Consortium"/>
            <person name="Kohler A."/>
            <person name="Kuo A."/>
            <person name="Nagy L.G."/>
            <person name="Floudas D."/>
            <person name="Copeland A."/>
            <person name="Barry K.W."/>
            <person name="Cichocki N."/>
            <person name="Veneault-Fourrey C."/>
            <person name="LaButti K."/>
            <person name="Lindquist E.A."/>
            <person name="Lipzen A."/>
            <person name="Lundell T."/>
            <person name="Morin E."/>
            <person name="Murat C."/>
            <person name="Riley R."/>
            <person name="Ohm R."/>
            <person name="Sun H."/>
            <person name="Tunlid A."/>
            <person name="Henrissat B."/>
            <person name="Grigoriev I.V."/>
            <person name="Hibbett D.S."/>
            <person name="Martin F."/>
        </authorList>
    </citation>
    <scope>NUCLEOTIDE SEQUENCE [LARGE SCALE GENOMIC DNA]</scope>
    <source>
        <strain evidence="4">Zn</strain>
    </source>
</reference>
<feature type="domain" description="NADP-dependent oxidoreductase" evidence="2">
    <location>
        <begin position="13"/>
        <end position="308"/>
    </location>
</feature>
<dbReference type="InterPro" id="IPR023210">
    <property type="entry name" value="NADP_OxRdtase_dom"/>
</dbReference>
<reference evidence="3 4" key="1">
    <citation type="submission" date="2014-04" db="EMBL/GenBank/DDBJ databases">
        <authorList>
            <consortium name="DOE Joint Genome Institute"/>
            <person name="Kuo A."/>
            <person name="Martino E."/>
            <person name="Perotto S."/>
            <person name="Kohler A."/>
            <person name="Nagy L.G."/>
            <person name="Floudas D."/>
            <person name="Copeland A."/>
            <person name="Barry K.W."/>
            <person name="Cichocki N."/>
            <person name="Veneault-Fourrey C."/>
            <person name="LaButti K."/>
            <person name="Lindquist E.A."/>
            <person name="Lipzen A."/>
            <person name="Lundell T."/>
            <person name="Morin E."/>
            <person name="Murat C."/>
            <person name="Sun H."/>
            <person name="Tunlid A."/>
            <person name="Henrissat B."/>
            <person name="Grigoriev I.V."/>
            <person name="Hibbett D.S."/>
            <person name="Martin F."/>
            <person name="Nordberg H.P."/>
            <person name="Cantor M.N."/>
            <person name="Hua S.X."/>
        </authorList>
    </citation>
    <scope>NUCLEOTIDE SEQUENCE [LARGE SCALE GENOMIC DNA]</scope>
    <source>
        <strain evidence="3 4">Zn</strain>
    </source>
</reference>
<dbReference type="GO" id="GO:0005737">
    <property type="term" value="C:cytoplasm"/>
    <property type="evidence" value="ECO:0007669"/>
    <property type="project" value="TreeGrafter"/>
</dbReference>
<dbReference type="SUPFAM" id="SSF51430">
    <property type="entry name" value="NAD(P)-linked oxidoreductase"/>
    <property type="match status" value="1"/>
</dbReference>
<dbReference type="GO" id="GO:0016491">
    <property type="term" value="F:oxidoreductase activity"/>
    <property type="evidence" value="ECO:0007669"/>
    <property type="project" value="UniProtKB-KW"/>
</dbReference>
<dbReference type="Pfam" id="PF00248">
    <property type="entry name" value="Aldo_ket_red"/>
    <property type="match status" value="1"/>
</dbReference>
<keyword evidence="4" id="KW-1185">Reference proteome</keyword>
<dbReference type="CDD" id="cd19077">
    <property type="entry name" value="AKR_AKR8A1-2"/>
    <property type="match status" value="1"/>
</dbReference>
<proteinExistence type="predicted"/>
<protein>
    <recommendedName>
        <fullName evidence="2">NADP-dependent oxidoreductase domain-containing protein</fullName>
    </recommendedName>
</protein>
<accession>A0A0C3CN00</accession>
<dbReference type="FunCoup" id="A0A0C3CN00">
    <property type="interactions" value="49"/>
</dbReference>